<evidence type="ECO:0000256" key="3">
    <source>
        <dbReference type="ARBA" id="ARBA00022448"/>
    </source>
</evidence>
<dbReference type="GO" id="GO:0030975">
    <property type="term" value="F:thiamine binding"/>
    <property type="evidence" value="ECO:0007669"/>
    <property type="project" value="TreeGrafter"/>
</dbReference>
<keyword evidence="7" id="KW-1185">Reference proteome</keyword>
<protein>
    <submittedName>
        <fullName evidence="6">Spermidine/putrescine ABC transporter substrate-binding protein</fullName>
    </submittedName>
</protein>
<dbReference type="EMBL" id="CP014870">
    <property type="protein sequence ID" value="ANJ54146.1"/>
    <property type="molecule type" value="Genomic_DNA"/>
</dbReference>
<dbReference type="PANTHER" id="PTHR30006">
    <property type="entry name" value="THIAMINE-BINDING PERIPLASMIC PROTEIN-RELATED"/>
    <property type="match status" value="1"/>
</dbReference>
<dbReference type="AlphaFoldDB" id="A0A191YN51"/>
<dbReference type="STRING" id="1853130.PMA3_02825"/>
<dbReference type="GO" id="GO:0030976">
    <property type="term" value="F:thiamine pyrophosphate binding"/>
    <property type="evidence" value="ECO:0007669"/>
    <property type="project" value="TreeGrafter"/>
</dbReference>
<evidence type="ECO:0000256" key="5">
    <source>
        <dbReference type="ARBA" id="ARBA00022764"/>
    </source>
</evidence>
<evidence type="ECO:0000256" key="4">
    <source>
        <dbReference type="ARBA" id="ARBA00022729"/>
    </source>
</evidence>
<evidence type="ECO:0000313" key="6">
    <source>
        <dbReference type="EMBL" id="ANJ54146.1"/>
    </source>
</evidence>
<evidence type="ECO:0000256" key="2">
    <source>
        <dbReference type="ARBA" id="ARBA00008520"/>
    </source>
</evidence>
<gene>
    <name evidence="6" type="ORF">PMA3_02825</name>
</gene>
<dbReference type="KEGG" id="psil:PMA3_02825"/>
<dbReference type="GO" id="GO:0030288">
    <property type="term" value="C:outer membrane-bounded periplasmic space"/>
    <property type="evidence" value="ECO:0007669"/>
    <property type="project" value="TreeGrafter"/>
</dbReference>
<dbReference type="GO" id="GO:0015888">
    <property type="term" value="P:thiamine transport"/>
    <property type="evidence" value="ECO:0007669"/>
    <property type="project" value="TreeGrafter"/>
</dbReference>
<evidence type="ECO:0000313" key="7">
    <source>
        <dbReference type="Proteomes" id="UP000078354"/>
    </source>
</evidence>
<dbReference type="Proteomes" id="UP000078354">
    <property type="component" value="Chromosome"/>
</dbReference>
<reference evidence="6 7" key="1">
    <citation type="journal article" date="2018" name="Syst. Appl. Microbiol.">
        <title>Pseudomonas silesiensis sp. nov. strain A3T isolated from a biological pesticide sewage treatment plant and analysis of the complete genome sequence.</title>
        <authorList>
            <person name="Kaminski M.A."/>
            <person name="Furmanczyk E.M."/>
            <person name="Sobczak A."/>
            <person name="Dziembowski A."/>
            <person name="Lipinski L."/>
        </authorList>
    </citation>
    <scope>NUCLEOTIDE SEQUENCE [LARGE SCALE GENOMIC DNA]</scope>
    <source>
        <strain evidence="6 7">A3</strain>
    </source>
</reference>
<keyword evidence="3" id="KW-0813">Transport</keyword>
<dbReference type="PANTHER" id="PTHR30006:SF3">
    <property type="entry name" value="THIAMINE-BINDING PERIPLASMIC PROTEIN"/>
    <property type="match status" value="1"/>
</dbReference>
<name>A0A191YN51_9PSED</name>
<comment type="subcellular location">
    <subcellularLocation>
        <location evidence="1">Periplasm</location>
    </subcellularLocation>
</comment>
<sequence length="351" mass="37801">MFRYSSSSVTAAAGLTALLVVTAPVVAHSESLTVISFGGATKAAQEGAYFKPFEQSGAGKVVVGEYSGELSKVKAMVDVGQVSWDVVEVESPELLRGCEEGLFERLDPALIGDSKNYLAGAVSECGVASYVWSMVLAYNSNKVSAAPTSWADMWNLQQFPGKRGLRKGAKYTLEVALLADGVKQDDLYTVLGTKAGVDRAFHKLDQIKPSIQWWEAGAQPPQWLAAGDVVMSAAYNGRIAVAQKEGSKLAISWNGHLYDPDHWAIVRGSPNKALAERFIVFASQASGQKSFSTQIPYGPIRKDVLAQLPADTLAQLPTAQANLAEGQLVDATFWVDHGEELEERFNAWAAR</sequence>
<comment type="similarity">
    <text evidence="2">Belongs to the bacterial solute-binding protein 1 family.</text>
</comment>
<keyword evidence="4" id="KW-0732">Signal</keyword>
<keyword evidence="5" id="KW-0574">Periplasm</keyword>
<dbReference type="SUPFAM" id="SSF53850">
    <property type="entry name" value="Periplasmic binding protein-like II"/>
    <property type="match status" value="1"/>
</dbReference>
<evidence type="ECO:0000256" key="1">
    <source>
        <dbReference type="ARBA" id="ARBA00004418"/>
    </source>
</evidence>
<dbReference type="RefSeq" id="WP_064675749.1">
    <property type="nucleotide sequence ID" value="NZ_CP014870.1"/>
</dbReference>
<accession>A0A191YN51</accession>
<proteinExistence type="inferred from homology"/>
<dbReference type="Gene3D" id="3.40.190.10">
    <property type="entry name" value="Periplasmic binding protein-like II"/>
    <property type="match status" value="2"/>
</dbReference>
<dbReference type="CDD" id="cd13589">
    <property type="entry name" value="PBP2_polyamine_RpCGA009"/>
    <property type="match status" value="1"/>
</dbReference>
<dbReference type="Pfam" id="PF13416">
    <property type="entry name" value="SBP_bac_8"/>
    <property type="match status" value="1"/>
</dbReference>
<dbReference type="OrthoDB" id="7053620at2"/>
<organism evidence="6 7">
    <name type="scientific">Pseudomonas silesiensis</name>
    <dbReference type="NCBI Taxonomy" id="1853130"/>
    <lineage>
        <taxon>Bacteria</taxon>
        <taxon>Pseudomonadati</taxon>
        <taxon>Pseudomonadota</taxon>
        <taxon>Gammaproteobacteria</taxon>
        <taxon>Pseudomonadales</taxon>
        <taxon>Pseudomonadaceae</taxon>
        <taxon>Pseudomonas</taxon>
    </lineage>
</organism>
<dbReference type="InterPro" id="IPR006059">
    <property type="entry name" value="SBP"/>
</dbReference>